<name>A0A507E9G6_9FUNG</name>
<proteinExistence type="inferred from homology"/>
<evidence type="ECO:0000256" key="2">
    <source>
        <dbReference type="ARBA" id="ARBA00009183"/>
    </source>
</evidence>
<keyword evidence="9" id="KW-1185">Reference proteome</keyword>
<dbReference type="InterPro" id="IPR050346">
    <property type="entry name" value="FMO-like"/>
</dbReference>
<dbReference type="FunFam" id="3.50.50.60:FF:000042">
    <property type="entry name" value="Dimethylaniline monooxygenase [N-oxide-forming]"/>
    <property type="match status" value="1"/>
</dbReference>
<keyword evidence="4" id="KW-0274">FAD</keyword>
<dbReference type="InterPro" id="IPR000960">
    <property type="entry name" value="Flavin_mOase"/>
</dbReference>
<dbReference type="FunFam" id="3.50.50.60:FF:000023">
    <property type="entry name" value="Dimethylaniline monooxygenase [N-oxide-forming]"/>
    <property type="match status" value="1"/>
</dbReference>
<organism evidence="8 9">
    <name type="scientific">Powellomyces hirtus</name>
    <dbReference type="NCBI Taxonomy" id="109895"/>
    <lineage>
        <taxon>Eukaryota</taxon>
        <taxon>Fungi</taxon>
        <taxon>Fungi incertae sedis</taxon>
        <taxon>Chytridiomycota</taxon>
        <taxon>Chytridiomycota incertae sedis</taxon>
        <taxon>Chytridiomycetes</taxon>
        <taxon>Spizellomycetales</taxon>
        <taxon>Powellomycetaceae</taxon>
        <taxon>Powellomyces</taxon>
    </lineage>
</organism>
<dbReference type="Pfam" id="PF00743">
    <property type="entry name" value="FMO-like"/>
    <property type="match status" value="2"/>
</dbReference>
<protein>
    <submittedName>
        <fullName evidence="8">Uncharacterized protein</fullName>
    </submittedName>
</protein>
<evidence type="ECO:0000256" key="4">
    <source>
        <dbReference type="ARBA" id="ARBA00022827"/>
    </source>
</evidence>
<gene>
    <name evidence="8" type="ORF">PhCBS80983_g02178</name>
</gene>
<reference evidence="8 9" key="1">
    <citation type="journal article" date="2019" name="Sci. Rep.">
        <title>Comparative genomics of chytrid fungi reveal insights into the obligate biotrophic and pathogenic lifestyle of Synchytrium endobioticum.</title>
        <authorList>
            <person name="van de Vossenberg B.T.L.H."/>
            <person name="Warris S."/>
            <person name="Nguyen H.D.T."/>
            <person name="van Gent-Pelzer M.P.E."/>
            <person name="Joly D.L."/>
            <person name="van de Geest H.C."/>
            <person name="Bonants P.J.M."/>
            <person name="Smith D.S."/>
            <person name="Levesque C.A."/>
            <person name="van der Lee T.A.J."/>
        </authorList>
    </citation>
    <scope>NUCLEOTIDE SEQUENCE [LARGE SCALE GENOMIC DNA]</scope>
    <source>
        <strain evidence="8 9">CBS 809.83</strain>
    </source>
</reference>
<dbReference type="GO" id="GO:0050660">
    <property type="term" value="F:flavin adenine dinucleotide binding"/>
    <property type="evidence" value="ECO:0007669"/>
    <property type="project" value="InterPro"/>
</dbReference>
<evidence type="ECO:0000256" key="1">
    <source>
        <dbReference type="ARBA" id="ARBA00001974"/>
    </source>
</evidence>
<comment type="caution">
    <text evidence="8">The sequence shown here is derived from an EMBL/GenBank/DDBJ whole genome shotgun (WGS) entry which is preliminary data.</text>
</comment>
<dbReference type="PANTHER" id="PTHR23023">
    <property type="entry name" value="DIMETHYLANILINE MONOOXYGENASE"/>
    <property type="match status" value="1"/>
</dbReference>
<feature type="region of interest" description="Disordered" evidence="7">
    <location>
        <begin position="137"/>
        <end position="208"/>
    </location>
</feature>
<accession>A0A507E9G6</accession>
<evidence type="ECO:0000256" key="7">
    <source>
        <dbReference type="SAM" id="MobiDB-lite"/>
    </source>
</evidence>
<feature type="compositionally biased region" description="Basic and acidic residues" evidence="7">
    <location>
        <begin position="196"/>
        <end position="208"/>
    </location>
</feature>
<dbReference type="Gene3D" id="3.50.50.60">
    <property type="entry name" value="FAD/NAD(P)-binding domain"/>
    <property type="match status" value="2"/>
</dbReference>
<dbReference type="InterPro" id="IPR020946">
    <property type="entry name" value="Flavin_mOase-like"/>
</dbReference>
<dbReference type="SUPFAM" id="SSF51905">
    <property type="entry name" value="FAD/NAD(P)-binding domain"/>
    <property type="match status" value="1"/>
</dbReference>
<dbReference type="PRINTS" id="PR00370">
    <property type="entry name" value="FMOXYGENASE"/>
</dbReference>
<dbReference type="AlphaFoldDB" id="A0A507E9G6"/>
<feature type="compositionally biased region" description="Low complexity" evidence="7">
    <location>
        <begin position="143"/>
        <end position="154"/>
    </location>
</feature>
<dbReference type="GO" id="GO:0050661">
    <property type="term" value="F:NADP binding"/>
    <property type="evidence" value="ECO:0007669"/>
    <property type="project" value="InterPro"/>
</dbReference>
<dbReference type="InterPro" id="IPR036188">
    <property type="entry name" value="FAD/NAD-bd_sf"/>
</dbReference>
<keyword evidence="3" id="KW-0285">Flavoprotein</keyword>
<keyword evidence="6" id="KW-0560">Oxidoreductase</keyword>
<dbReference type="Proteomes" id="UP000318582">
    <property type="component" value="Unassembled WGS sequence"/>
</dbReference>
<comment type="similarity">
    <text evidence="2">Belongs to the FMO family.</text>
</comment>
<dbReference type="STRING" id="109895.A0A507E9G6"/>
<evidence type="ECO:0000256" key="6">
    <source>
        <dbReference type="ARBA" id="ARBA00023002"/>
    </source>
</evidence>
<feature type="region of interest" description="Disordered" evidence="7">
    <location>
        <begin position="229"/>
        <end position="264"/>
    </location>
</feature>
<feature type="compositionally biased region" description="Pro residues" evidence="7">
    <location>
        <begin position="155"/>
        <end position="172"/>
    </location>
</feature>
<evidence type="ECO:0000256" key="3">
    <source>
        <dbReference type="ARBA" id="ARBA00022630"/>
    </source>
</evidence>
<evidence type="ECO:0000313" key="8">
    <source>
        <dbReference type="EMBL" id="TPX59808.1"/>
    </source>
</evidence>
<dbReference type="GO" id="GO:0004499">
    <property type="term" value="F:N,N-dimethylaniline monooxygenase activity"/>
    <property type="evidence" value="ECO:0007669"/>
    <property type="project" value="InterPro"/>
</dbReference>
<dbReference type="PIRSF" id="PIRSF000332">
    <property type="entry name" value="FMO"/>
    <property type="match status" value="1"/>
</dbReference>
<sequence length="655" mass="72703">MAAPRPRVAVIGAGASGLAALKEALAEDLDVVCFDQEPQVGGLWRYVPQAAEEMHSSVYMSTIINTSKEMMAFSDFPAPKEWPTYLPHRFVVKYLNLYCDQFGLRQHIKFSRKVVSLTPEIGPEGGHTGRWEVVTQRVRRKQPPTSAPSTSVAVPPSPPLPPRPARSPPAPGAPNAVDGRRTMSPDRGVMFNDDNESIRSESRGRSRAAAFHDYDPAAGYEPLIGRSASVSPRDVSLPPTPAASRSPSTFRKKSRDHSRSLSQQPLKCKSETFDYVIVATGHHWKPRLPEFKGIENFKGGMLHSHSYKVPYPFKDQRVLIVGIGNSGADIATELSHHAKQVVLSARSGTWILPRFSLFGIPLDHLSSRLAHALPKPLTNYMFETAMRMQHGDLSKFGLKPNHHIFEAHPTINGHVLDRIASGKVLVRPNVAHFTPTGNTVQFEDGTEEQIDQVVYCTGYRIEHPFLDNALAVLGQERVDSNRVRLYKNVFPIRHKNIAFVGLVQPIGAVMPVSEMQARWVARVFSGKTRLPTPSDMRDAVDVDWTTHQRKYVPKERHTIEVEFVPYMDDLATEIGCKPDLWTIVTKQRELTLAAQLLFGPAVPAQFRLQGPGAWDGARDAIAEACKGYDFSNVAGYKAVEKLRERDQSNAAVASS</sequence>
<evidence type="ECO:0000313" key="9">
    <source>
        <dbReference type="Proteomes" id="UP000318582"/>
    </source>
</evidence>
<comment type="cofactor">
    <cofactor evidence="1">
        <name>FAD</name>
        <dbReference type="ChEBI" id="CHEBI:57692"/>
    </cofactor>
</comment>
<keyword evidence="5" id="KW-0521">NADP</keyword>
<dbReference type="EMBL" id="QEAQ01000021">
    <property type="protein sequence ID" value="TPX59808.1"/>
    <property type="molecule type" value="Genomic_DNA"/>
</dbReference>
<evidence type="ECO:0000256" key="5">
    <source>
        <dbReference type="ARBA" id="ARBA00022857"/>
    </source>
</evidence>